<feature type="compositionally biased region" description="Polar residues" evidence="6">
    <location>
        <begin position="67"/>
        <end position="96"/>
    </location>
</feature>
<evidence type="ECO:0000256" key="2">
    <source>
        <dbReference type="ARBA" id="ARBA00023015"/>
    </source>
</evidence>
<organism evidence="7 8">
    <name type="scientific">Staphylotrichum longicolle</name>
    <dbReference type="NCBI Taxonomy" id="669026"/>
    <lineage>
        <taxon>Eukaryota</taxon>
        <taxon>Fungi</taxon>
        <taxon>Dikarya</taxon>
        <taxon>Ascomycota</taxon>
        <taxon>Pezizomycotina</taxon>
        <taxon>Sordariomycetes</taxon>
        <taxon>Sordariomycetidae</taxon>
        <taxon>Sordariales</taxon>
        <taxon>Chaetomiaceae</taxon>
        <taxon>Staphylotrichum</taxon>
    </lineage>
</organism>
<keyword evidence="2" id="KW-0805">Transcription regulation</keyword>
<evidence type="ECO:0000256" key="6">
    <source>
        <dbReference type="SAM" id="MobiDB-lite"/>
    </source>
</evidence>
<evidence type="ECO:0000313" key="7">
    <source>
        <dbReference type="EMBL" id="KAG7286458.1"/>
    </source>
</evidence>
<comment type="subcellular location">
    <subcellularLocation>
        <location evidence="1">Nucleus</location>
    </subcellularLocation>
</comment>
<dbReference type="EMBL" id="JAHCVI010000004">
    <property type="protein sequence ID" value="KAG7286458.1"/>
    <property type="molecule type" value="Genomic_DNA"/>
</dbReference>
<evidence type="ECO:0000256" key="3">
    <source>
        <dbReference type="ARBA" id="ARBA00023125"/>
    </source>
</evidence>
<dbReference type="AlphaFoldDB" id="A0AAD4HZ74"/>
<dbReference type="GO" id="GO:0000976">
    <property type="term" value="F:transcription cis-regulatory region binding"/>
    <property type="evidence" value="ECO:0007669"/>
    <property type="project" value="TreeGrafter"/>
</dbReference>
<dbReference type="InterPro" id="IPR051089">
    <property type="entry name" value="prtT"/>
</dbReference>
<dbReference type="Proteomes" id="UP001197093">
    <property type="component" value="Unassembled WGS sequence"/>
</dbReference>
<accession>A0AAD4HZ74</accession>
<keyword evidence="5" id="KW-0539">Nucleus</keyword>
<evidence type="ECO:0000256" key="1">
    <source>
        <dbReference type="ARBA" id="ARBA00004123"/>
    </source>
</evidence>
<dbReference type="PANTHER" id="PTHR31845">
    <property type="entry name" value="FINGER DOMAIN PROTEIN, PUTATIVE-RELATED"/>
    <property type="match status" value="1"/>
</dbReference>
<gene>
    <name evidence="7" type="ORF">NEMBOFW57_008769</name>
</gene>
<keyword evidence="3" id="KW-0238">DNA-binding</keyword>
<sequence>MESDTSGPTNGTPAPYGRACTNCARAKCRCIYRSEGADCERYLEAKLEDLVTLLRHQAAPTDKPSPGDTTANVSTGTPALSTHSVTSRSEASSPQSAAGPVLPPQQADCAPGRTRPGPTPRGSLLGLGCVFETAVPSMPACIYQPNAVEAAEDLMTFRKYMLIFLPFVHLPATMTSERLSEVYPFLWFNIMTVTCKNVDRRLVMSEAVKKHLAQKMVIDHEKSLDLLLGLLALLGWISYSIKRLDALTWTSHMDECLQTLSQQREWEGDDLLVAQVKVQLIVEQLTRATAQSPEGIPPDYVISALRAQLQTTKTQLPHHLQQNDTILSHISYTELALNEVAISRPKAAFHGIMSDMQRYEALEACLSAVRDWFDRHFSIPSYVYIGMTFSYWWNMAHCLLTLYRLTVLDDPAWDRRVVRSRIDLLAILDQLKLGFEQVAAQRRIDAGPTVEEDSFSKFVKMAWAMKTNWAPELAAAEGNQGPGPTPAAVGTGPFINGGADELSVPFYQQEDSEAWIAGLFDINWDP</sequence>
<dbReference type="GO" id="GO:0005634">
    <property type="term" value="C:nucleus"/>
    <property type="evidence" value="ECO:0007669"/>
    <property type="project" value="UniProtKB-SubCell"/>
</dbReference>
<keyword evidence="4" id="KW-0804">Transcription</keyword>
<evidence type="ECO:0000256" key="4">
    <source>
        <dbReference type="ARBA" id="ARBA00023163"/>
    </source>
</evidence>
<dbReference type="GO" id="GO:0000981">
    <property type="term" value="F:DNA-binding transcription factor activity, RNA polymerase II-specific"/>
    <property type="evidence" value="ECO:0007669"/>
    <property type="project" value="TreeGrafter"/>
</dbReference>
<comment type="caution">
    <text evidence="7">The sequence shown here is derived from an EMBL/GenBank/DDBJ whole genome shotgun (WGS) entry which is preliminary data.</text>
</comment>
<keyword evidence="8" id="KW-1185">Reference proteome</keyword>
<feature type="region of interest" description="Disordered" evidence="6">
    <location>
        <begin position="58"/>
        <end position="117"/>
    </location>
</feature>
<evidence type="ECO:0000313" key="8">
    <source>
        <dbReference type="Proteomes" id="UP001197093"/>
    </source>
</evidence>
<evidence type="ECO:0008006" key="9">
    <source>
        <dbReference type="Google" id="ProtNLM"/>
    </source>
</evidence>
<name>A0AAD4HZ74_9PEZI</name>
<protein>
    <recommendedName>
        <fullName evidence="9">Zn(2)-C6 fungal-type domain-containing protein</fullName>
    </recommendedName>
</protein>
<dbReference type="CDD" id="cd12148">
    <property type="entry name" value="fungal_TF_MHR"/>
    <property type="match status" value="1"/>
</dbReference>
<proteinExistence type="predicted"/>
<reference evidence="7" key="1">
    <citation type="submission" date="2023-02" db="EMBL/GenBank/DDBJ databases">
        <authorList>
            <person name="Palmer J.M."/>
        </authorList>
    </citation>
    <scope>NUCLEOTIDE SEQUENCE</scope>
    <source>
        <strain evidence="7">FW57</strain>
    </source>
</reference>
<evidence type="ECO:0000256" key="5">
    <source>
        <dbReference type="ARBA" id="ARBA00023242"/>
    </source>
</evidence>
<dbReference type="PANTHER" id="PTHR31845:SF32">
    <property type="entry name" value="MISCELLANEOUS ZN(II)2CYS6 TRANSCRIPTION FACTOR (EUROFUNG)-RELATED"/>
    <property type="match status" value="1"/>
</dbReference>